<dbReference type="EMBL" id="CM046391">
    <property type="protein sequence ID" value="KAI8561475.1"/>
    <property type="molecule type" value="Genomic_DNA"/>
</dbReference>
<dbReference type="Proteomes" id="UP001062846">
    <property type="component" value="Chromosome 4"/>
</dbReference>
<evidence type="ECO:0000313" key="2">
    <source>
        <dbReference type="Proteomes" id="UP001062846"/>
    </source>
</evidence>
<gene>
    <name evidence="1" type="ORF">RHMOL_Rhmol04G0342800</name>
</gene>
<sequence length="565" mass="64101">MERWDLPNLPHEVVYDILSRLPVKSLCRFKLVSKPWLALITDPDFIKSHLHQSMKSNTNQKLIVAPQYKWSQISKSSYSMDYQAPDPTPAKLEMPSKSGIVEIWGSFNGVLLVDIDGELCLWNPSIRMYQRISRPRCTRSWIKYGLGYDSIYDDFKVVAAVPPTSDVPSTVHVFSSKLSSWKSVRDFGYSCCLYGRGSVLNGAPHWLARGITDIDACYFRIACFDVMEEKFKEVPTPIYEVESNFFKVGVLDGCLCAVDSRLESHLNVWVMKEYGVKESWTKLFVVPNVPPNVPGESFFEYCELLCFTKDGEFVLRLKLGASVKLAIYNPKRKTYKRIGMPQNWNGFDVDLYAESLVSPLGCNNARSLSDGRSVVHVFTSKLSSWKGLGDFGYFIIKALPRAVLNEAPHWIAGGDTDIPSNFIKAIVCFDVAEEKFKEVPVPLNFEGGSIFFDLGVLGGWLCGVANSWESHSDVWVMKEYGVKESWIKLFVVPNVPGEFHFSYIRVLCYRQGGEVVMKLDSEKLVIDNPKQNRHKWIEIPPDCKWFDAAFYTESLVSPRVCNGTS</sequence>
<keyword evidence="2" id="KW-1185">Reference proteome</keyword>
<reference evidence="1" key="1">
    <citation type="submission" date="2022-02" db="EMBL/GenBank/DDBJ databases">
        <title>Plant Genome Project.</title>
        <authorList>
            <person name="Zhang R.-G."/>
        </authorList>
    </citation>
    <scope>NUCLEOTIDE SEQUENCE</scope>
    <source>
        <strain evidence="1">AT1</strain>
    </source>
</reference>
<evidence type="ECO:0000313" key="1">
    <source>
        <dbReference type="EMBL" id="KAI8561475.1"/>
    </source>
</evidence>
<protein>
    <submittedName>
        <fullName evidence="1">Uncharacterized protein</fullName>
    </submittedName>
</protein>
<accession>A0ACC0P7I6</accession>
<proteinExistence type="predicted"/>
<comment type="caution">
    <text evidence="1">The sequence shown here is derived from an EMBL/GenBank/DDBJ whole genome shotgun (WGS) entry which is preliminary data.</text>
</comment>
<name>A0ACC0P7I6_RHOML</name>
<organism evidence="1 2">
    <name type="scientific">Rhododendron molle</name>
    <name type="common">Chinese azalea</name>
    <name type="synonym">Azalea mollis</name>
    <dbReference type="NCBI Taxonomy" id="49168"/>
    <lineage>
        <taxon>Eukaryota</taxon>
        <taxon>Viridiplantae</taxon>
        <taxon>Streptophyta</taxon>
        <taxon>Embryophyta</taxon>
        <taxon>Tracheophyta</taxon>
        <taxon>Spermatophyta</taxon>
        <taxon>Magnoliopsida</taxon>
        <taxon>eudicotyledons</taxon>
        <taxon>Gunneridae</taxon>
        <taxon>Pentapetalae</taxon>
        <taxon>asterids</taxon>
        <taxon>Ericales</taxon>
        <taxon>Ericaceae</taxon>
        <taxon>Ericoideae</taxon>
        <taxon>Rhodoreae</taxon>
        <taxon>Rhododendron</taxon>
    </lineage>
</organism>